<organism evidence="2 3">
    <name type="scientific">Runella defluvii</name>
    <dbReference type="NCBI Taxonomy" id="370973"/>
    <lineage>
        <taxon>Bacteria</taxon>
        <taxon>Pseudomonadati</taxon>
        <taxon>Bacteroidota</taxon>
        <taxon>Cytophagia</taxon>
        <taxon>Cytophagales</taxon>
        <taxon>Spirosomataceae</taxon>
        <taxon>Runella</taxon>
    </lineage>
</organism>
<sequence length="794" mass="85745">MRSWLTAVVLVVCSVSSWANHIIGGDISVARRSTSSNDFTITLTLIYDANLRSTEDNAFVSVFRKSDNSRIEDLTLSRVEKQELPYTNVRCVGSPSDAKNTLIRYTVNARFSAAAYNAAGGFYLAWEECCRNGSLLNIQTPSRVGLVFYAELPPLATVNSSPVFKAPEIKYICAGKDVEADFSATDTDTDKDELTYSIVTPFIGSTDGGGTFPTKAQSGPYKRATWATGFDSTKAISGKTPLKIDPKTGKITVNASQLGSFAFAVRCEEYRNGTKIGEVRREFVFQVVDCISTPPSAVFVNVKSATSGVVPSIQSNGHVSALTMCGIDSAVLKPDDEDPQWAYEWQRDGKTIEGNTSASLAVKQAGVYTLLKRFAQSCSAEEVVINTTTVSLKSTPSVKITSSRPLPFCDSDSTNLSIETAAGSTVAWKYNGQAVGSNASTLYYVKQAGTYQVTATDGVSQCQAKDSVIVKLIAGPPAPISISGPPIFCANDSVKLATPNVKTYEYVWYQDRVPIFSVITNELYPQKSGKYSVAVVDTATRCATRSLVLEIVVKPSPKVALDSIAPLCTTALQAITLRGTPAGGVFSGNGVTGNRFVSQNLAAGSYPITYTYTNPEGCSGKATRLARLSPPPRVDGTDRWIMVKGDSIELRMLPPLNSTVSWFPSIGLSNPAVARPYASPDRTTTYTLTVSTPEGCVSEKKITVLVIDLNIPNGFTPNDDGSNDTWEIGGIADYPNCTIEVLNRWGNVVFSSKGYTSPWDGRWNGELVPVGMYYYQIYLREVEHKFTGSLSVIR</sequence>
<protein>
    <submittedName>
        <fullName evidence="2">Gliding motility-associated-like protein</fullName>
    </submittedName>
</protein>
<dbReference type="RefSeq" id="WP_183974426.1">
    <property type="nucleotide sequence ID" value="NZ_JACIBY010000005.1"/>
</dbReference>
<dbReference type="EMBL" id="JACIBY010000005">
    <property type="protein sequence ID" value="MBB3838731.1"/>
    <property type="molecule type" value="Genomic_DNA"/>
</dbReference>
<evidence type="ECO:0000313" key="3">
    <source>
        <dbReference type="Proteomes" id="UP000541352"/>
    </source>
</evidence>
<dbReference type="Proteomes" id="UP000541352">
    <property type="component" value="Unassembled WGS sequence"/>
</dbReference>
<accession>A0A7W5ZKG4</accession>
<evidence type="ECO:0000313" key="2">
    <source>
        <dbReference type="EMBL" id="MBB3838731.1"/>
    </source>
</evidence>
<dbReference type="Pfam" id="PF13585">
    <property type="entry name" value="CHU_C"/>
    <property type="match status" value="1"/>
</dbReference>
<name>A0A7W5ZKG4_9BACT</name>
<dbReference type="NCBIfam" id="TIGR04131">
    <property type="entry name" value="Bac_Flav_CTERM"/>
    <property type="match status" value="1"/>
</dbReference>
<comment type="caution">
    <text evidence="2">The sequence shown here is derived from an EMBL/GenBank/DDBJ whole genome shotgun (WGS) entry which is preliminary data.</text>
</comment>
<proteinExistence type="predicted"/>
<dbReference type="AlphaFoldDB" id="A0A7W5ZKG4"/>
<gene>
    <name evidence="2" type="ORF">FHS57_002737</name>
</gene>
<keyword evidence="3" id="KW-1185">Reference proteome</keyword>
<feature type="signal peptide" evidence="1">
    <location>
        <begin position="1"/>
        <end position="19"/>
    </location>
</feature>
<keyword evidence="1" id="KW-0732">Signal</keyword>
<feature type="chain" id="PRO_5030752589" evidence="1">
    <location>
        <begin position="20"/>
        <end position="794"/>
    </location>
</feature>
<dbReference type="InterPro" id="IPR026341">
    <property type="entry name" value="T9SS_type_B"/>
</dbReference>
<evidence type="ECO:0000256" key="1">
    <source>
        <dbReference type="SAM" id="SignalP"/>
    </source>
</evidence>
<reference evidence="2 3" key="1">
    <citation type="submission" date="2020-08" db="EMBL/GenBank/DDBJ databases">
        <title>Genomic Encyclopedia of Type Strains, Phase IV (KMG-IV): sequencing the most valuable type-strain genomes for metagenomic binning, comparative biology and taxonomic classification.</title>
        <authorList>
            <person name="Goeker M."/>
        </authorList>
    </citation>
    <scope>NUCLEOTIDE SEQUENCE [LARGE SCALE GENOMIC DNA]</scope>
    <source>
        <strain evidence="2 3">DSM 17976</strain>
    </source>
</reference>